<organism evidence="2 3">
    <name type="scientific">Panicum miliaceum</name>
    <name type="common">Proso millet</name>
    <name type="synonym">Broomcorn millet</name>
    <dbReference type="NCBI Taxonomy" id="4540"/>
    <lineage>
        <taxon>Eukaryota</taxon>
        <taxon>Viridiplantae</taxon>
        <taxon>Streptophyta</taxon>
        <taxon>Embryophyta</taxon>
        <taxon>Tracheophyta</taxon>
        <taxon>Spermatophyta</taxon>
        <taxon>Magnoliopsida</taxon>
        <taxon>Liliopsida</taxon>
        <taxon>Poales</taxon>
        <taxon>Poaceae</taxon>
        <taxon>PACMAD clade</taxon>
        <taxon>Panicoideae</taxon>
        <taxon>Panicodae</taxon>
        <taxon>Paniceae</taxon>
        <taxon>Panicinae</taxon>
        <taxon>Panicum</taxon>
        <taxon>Panicum sect. Panicum</taxon>
    </lineage>
</organism>
<sequence>MLSESPREGPWVILAEIVDDDTEDGGIPRGRDVGFVFNVPPRVSFLKVPASIAPTQGTSAVEYPAIVAADPSGWLLFCDRYHSGFAEYLVWLRDDARQDGDSFVPTTRTGDREAGDYYLCDGTPGIATLVPDYRHCGTRDPGSTGLIRRGDEILIVELQCPPDHTKPALCCYSTKTGRWTSKPCLQHVQYPGASKVQLNSGTYLIANVHGIFRSRCVNVSGGHLRYVHIDADNTITTWRLEDPPVDGEWPLDNSAGADLWTLEHKVLLKDIVWGDDAAGLQQIPPVIALVHPHRPEIVYLIDNAKLFSVDLHRRRVLDWQQCKVAEASPEYPTSELLIPWSLPPKERPPGVLAGLGSWMFQLLKVLKDRLSQCFGSVCDAATTADSEEVPLCPLLYSAFSEDDSKITEAQEAATTLLYCAIRFSFFLDSPISVNDHLENAFHQE</sequence>
<feature type="domain" description="DUF1618" evidence="1">
    <location>
        <begin position="182"/>
        <end position="299"/>
    </location>
</feature>
<evidence type="ECO:0000259" key="1">
    <source>
        <dbReference type="Pfam" id="PF07762"/>
    </source>
</evidence>
<evidence type="ECO:0000313" key="3">
    <source>
        <dbReference type="Proteomes" id="UP000275267"/>
    </source>
</evidence>
<name>A0A3L6SD14_PANMI</name>
<dbReference type="PANTHER" id="PTHR33086:SF51">
    <property type="entry name" value="OS06G0307900 PROTEIN"/>
    <property type="match status" value="1"/>
</dbReference>
<keyword evidence="3" id="KW-1185">Reference proteome</keyword>
<dbReference type="AlphaFoldDB" id="A0A3L6SD14"/>
<comment type="caution">
    <text evidence="2">The sequence shown here is derived from an EMBL/GenBank/DDBJ whole genome shotgun (WGS) entry which is preliminary data.</text>
</comment>
<proteinExistence type="predicted"/>
<dbReference type="InterPro" id="IPR011676">
    <property type="entry name" value="DUF1618"/>
</dbReference>
<reference evidence="3" key="1">
    <citation type="journal article" date="2019" name="Nat. Commun.">
        <title>The genome of broomcorn millet.</title>
        <authorList>
            <person name="Zou C."/>
            <person name="Miki D."/>
            <person name="Li D."/>
            <person name="Tang Q."/>
            <person name="Xiao L."/>
            <person name="Rajput S."/>
            <person name="Deng P."/>
            <person name="Jia W."/>
            <person name="Huang R."/>
            <person name="Zhang M."/>
            <person name="Sun Y."/>
            <person name="Hu J."/>
            <person name="Fu X."/>
            <person name="Schnable P.S."/>
            <person name="Li F."/>
            <person name="Zhang H."/>
            <person name="Feng B."/>
            <person name="Zhu X."/>
            <person name="Liu R."/>
            <person name="Schnable J.C."/>
            <person name="Zhu J.-K."/>
            <person name="Zhang H."/>
        </authorList>
    </citation>
    <scope>NUCLEOTIDE SEQUENCE [LARGE SCALE GENOMIC DNA]</scope>
</reference>
<protein>
    <recommendedName>
        <fullName evidence="1">DUF1618 domain-containing protein</fullName>
    </recommendedName>
</protein>
<dbReference type="PANTHER" id="PTHR33086">
    <property type="entry name" value="OS05G0468200 PROTEIN-RELATED"/>
    <property type="match status" value="1"/>
</dbReference>
<gene>
    <name evidence="2" type="ORF">C2845_PM02G20600</name>
</gene>
<dbReference type="Pfam" id="PF07762">
    <property type="entry name" value="DUF1618"/>
    <property type="match status" value="1"/>
</dbReference>
<dbReference type="EMBL" id="PQIB02000005">
    <property type="protein sequence ID" value="RLN18838.1"/>
    <property type="molecule type" value="Genomic_DNA"/>
</dbReference>
<accession>A0A3L6SD14</accession>
<dbReference type="STRING" id="4540.A0A3L6SD14"/>
<dbReference type="Proteomes" id="UP000275267">
    <property type="component" value="Unassembled WGS sequence"/>
</dbReference>
<evidence type="ECO:0000313" key="2">
    <source>
        <dbReference type="EMBL" id="RLN18838.1"/>
    </source>
</evidence>